<comment type="caution">
    <text evidence="11">The sequence shown here is derived from an EMBL/GenBank/DDBJ whole genome shotgun (WGS) entry which is preliminary data.</text>
</comment>
<dbReference type="SUPFAM" id="SSF47954">
    <property type="entry name" value="Cyclin-like"/>
    <property type="match status" value="2"/>
</dbReference>
<feature type="region of interest" description="Disordered" evidence="8">
    <location>
        <begin position="48"/>
        <end position="71"/>
    </location>
</feature>
<dbReference type="InterPro" id="IPR048258">
    <property type="entry name" value="Cyclins_cyclin-box"/>
</dbReference>
<feature type="domain" description="Cyclin-like" evidence="9">
    <location>
        <begin position="262"/>
        <end position="346"/>
    </location>
</feature>
<evidence type="ECO:0000256" key="3">
    <source>
        <dbReference type="ARBA" id="ARBA00022618"/>
    </source>
</evidence>
<dbReference type="PROSITE" id="PS00292">
    <property type="entry name" value="CYCLINS"/>
    <property type="match status" value="1"/>
</dbReference>
<dbReference type="FunFam" id="1.10.472.10:FF:000013">
    <property type="entry name" value="Cyclin A1"/>
    <property type="match status" value="1"/>
</dbReference>
<protein>
    <recommendedName>
        <fullName evidence="6">B-like cyclin</fullName>
    </recommendedName>
</protein>
<feature type="domain" description="Cyclin-like" evidence="9">
    <location>
        <begin position="371"/>
        <end position="459"/>
    </location>
</feature>
<evidence type="ECO:0000256" key="4">
    <source>
        <dbReference type="ARBA" id="ARBA00023127"/>
    </source>
</evidence>
<reference evidence="11 12" key="1">
    <citation type="submission" date="2020-10" db="EMBL/GenBank/DDBJ databases">
        <title>Plant Genome Project.</title>
        <authorList>
            <person name="Zhang R.-G."/>
        </authorList>
    </citation>
    <scope>NUCLEOTIDE SEQUENCE [LARGE SCALE GENOMIC DNA]</scope>
    <source>
        <strain evidence="11">FAFU-HL-1</strain>
        <tissue evidence="11">Leaf</tissue>
    </source>
</reference>
<dbReference type="InterPro" id="IPR039361">
    <property type="entry name" value="Cyclin"/>
</dbReference>
<evidence type="ECO:0000256" key="8">
    <source>
        <dbReference type="SAM" id="MobiDB-lite"/>
    </source>
</evidence>
<feature type="domain" description="Cyclin C-terminal" evidence="10">
    <location>
        <begin position="367"/>
        <end position="491"/>
    </location>
</feature>
<organism evidence="11 12">
    <name type="scientific">Salix dunnii</name>
    <dbReference type="NCBI Taxonomy" id="1413687"/>
    <lineage>
        <taxon>Eukaryota</taxon>
        <taxon>Viridiplantae</taxon>
        <taxon>Streptophyta</taxon>
        <taxon>Embryophyta</taxon>
        <taxon>Tracheophyta</taxon>
        <taxon>Spermatophyta</taxon>
        <taxon>Magnoliopsida</taxon>
        <taxon>eudicotyledons</taxon>
        <taxon>Gunneridae</taxon>
        <taxon>Pentapetalae</taxon>
        <taxon>rosids</taxon>
        <taxon>fabids</taxon>
        <taxon>Malpighiales</taxon>
        <taxon>Salicaceae</taxon>
        <taxon>Saliceae</taxon>
        <taxon>Salix</taxon>
    </lineage>
</organism>
<evidence type="ECO:0000256" key="5">
    <source>
        <dbReference type="ARBA" id="ARBA00023306"/>
    </source>
</evidence>
<evidence type="ECO:0000256" key="7">
    <source>
        <dbReference type="RuleBase" id="RU000383"/>
    </source>
</evidence>
<dbReference type="SMART" id="SM00385">
    <property type="entry name" value="CYCLIN"/>
    <property type="match status" value="2"/>
</dbReference>
<feature type="region of interest" description="Disordered" evidence="8">
    <location>
        <begin position="149"/>
        <end position="172"/>
    </location>
</feature>
<gene>
    <name evidence="11" type="ORF">SADUNF_Sadunf01G0155700</name>
</gene>
<evidence type="ECO:0000259" key="10">
    <source>
        <dbReference type="SMART" id="SM01332"/>
    </source>
</evidence>
<dbReference type="InterPro" id="IPR013763">
    <property type="entry name" value="Cyclin-like_dom"/>
</dbReference>
<feature type="compositionally biased region" description="Polar residues" evidence="8">
    <location>
        <begin position="149"/>
        <end position="162"/>
    </location>
</feature>
<dbReference type="InterPro" id="IPR004367">
    <property type="entry name" value="Cyclin_C-dom"/>
</dbReference>
<comment type="subunit">
    <text evidence="2">Interacts with the CDC2 protein kinase to form a serine/threonine kinase holoenzyme complex also known as maturation promoting factor (MPF). The cyclin subunit imparts substrate specificity to the complex.</text>
</comment>
<dbReference type="AlphaFoldDB" id="A0A835NBC9"/>
<proteinExistence type="inferred from homology"/>
<dbReference type="OrthoDB" id="839617at2759"/>
<dbReference type="GO" id="GO:0051301">
    <property type="term" value="P:cell division"/>
    <property type="evidence" value="ECO:0007669"/>
    <property type="project" value="UniProtKB-KW"/>
</dbReference>
<keyword evidence="3" id="KW-0132">Cell division</keyword>
<dbReference type="InterPro" id="IPR036915">
    <property type="entry name" value="Cyclin-like_sf"/>
</dbReference>
<dbReference type="Pfam" id="PF02984">
    <property type="entry name" value="Cyclin_C"/>
    <property type="match status" value="1"/>
</dbReference>
<dbReference type="CDD" id="cd20562">
    <property type="entry name" value="CYCLIN_AtCycA_like_rpt1"/>
    <property type="match status" value="1"/>
</dbReference>
<accession>A0A835NBC9</accession>
<dbReference type="CDD" id="cd20506">
    <property type="entry name" value="CYCLIN_AtCycA-like_rpt2"/>
    <property type="match status" value="1"/>
</dbReference>
<dbReference type="SUPFAM" id="SSF52540">
    <property type="entry name" value="P-loop containing nucleoside triphosphate hydrolases"/>
    <property type="match status" value="1"/>
</dbReference>
<keyword evidence="12" id="KW-1185">Reference proteome</keyword>
<dbReference type="Proteomes" id="UP000657918">
    <property type="component" value="Unassembled WGS sequence"/>
</dbReference>
<comment type="similarity">
    <text evidence="1">Belongs to the cyclin family. Cyclin AB subfamily.</text>
</comment>
<keyword evidence="5" id="KW-0131">Cell cycle</keyword>
<dbReference type="Gene3D" id="1.10.472.10">
    <property type="entry name" value="Cyclin-like"/>
    <property type="match status" value="2"/>
</dbReference>
<keyword evidence="4 7" id="KW-0195">Cyclin</keyword>
<feature type="compositionally biased region" description="Polar residues" evidence="8">
    <location>
        <begin position="56"/>
        <end position="67"/>
    </location>
</feature>
<evidence type="ECO:0000259" key="9">
    <source>
        <dbReference type="SMART" id="SM00385"/>
    </source>
</evidence>
<dbReference type="Gene3D" id="3.40.50.300">
    <property type="entry name" value="P-loop containing nucleotide triphosphate hydrolases"/>
    <property type="match status" value="2"/>
</dbReference>
<dbReference type="InterPro" id="IPR027417">
    <property type="entry name" value="P-loop_NTPase"/>
</dbReference>
<dbReference type="FunFam" id="1.10.472.10:FF:000167">
    <property type="entry name" value="Mitotic cyclin 6"/>
    <property type="match status" value="1"/>
</dbReference>
<name>A0A835NBC9_9ROSI</name>
<dbReference type="EMBL" id="JADGMS010000001">
    <property type="protein sequence ID" value="KAF9690051.1"/>
    <property type="molecule type" value="Genomic_DNA"/>
</dbReference>
<evidence type="ECO:0000256" key="6">
    <source>
        <dbReference type="ARBA" id="ARBA00032263"/>
    </source>
</evidence>
<dbReference type="Pfam" id="PF00134">
    <property type="entry name" value="Cyclin_N"/>
    <property type="match status" value="1"/>
</dbReference>
<dbReference type="InterPro" id="IPR006671">
    <property type="entry name" value="Cyclin_N"/>
</dbReference>
<dbReference type="SMART" id="SM01332">
    <property type="entry name" value="Cyclin_C"/>
    <property type="match status" value="1"/>
</dbReference>
<evidence type="ECO:0000313" key="11">
    <source>
        <dbReference type="EMBL" id="KAF9690051.1"/>
    </source>
</evidence>
<sequence length="777" mass="87280">MKKENILPSNSRLLNGPITRAAALRASGKMPPLKASSKQDQKRILRANPKRAALDENNTSGPDNASNQRKRRAVLQDVTNVCCENSYTSCFSATKIQAKIAKQAKKGQLNVSKIAPSVALEHRHLRANSKKKITCQDAKRVPFSEIECSSTQEKDVSSQPSGTVGVDIDDPQLPNQCSRVPSHPHNSPKKEKCNVSENQKISSDREFIDIDSDYKDPQLCSLYAADIYSNLRVAELVRRSLPTFMETVQRDITQSMRGILIDWLVEVSEEYKLVPDTLYLTVYLIDRFLSQNYIERQRLQLIGITCMLIASKYEEICSPRVEDFCFITDNTYTSFEVLRMETRVLNFFGFQIFAPTAKTFLSIHNAVASANFFRRFLRAAQASYKNPSYELEYLADYLAELTLVDYSFLNFLPSVIAASSVFLARWTLDQTSHPWSPTLENYTSYKASDLKTTVLAMHDLQLNTIGCPLNAIRMKYRQPKFKSVAALFWCFRLGPPAIAQPTVPGSAAPTPPVGAPSMARPPLYQANQAAATSGGLVSFNVNAPAPEANRCGKTTLVFALSYLFQITGRKSATLSIDDFYLTAEGQANLREANPGNALLEFRGNAGSHDLRFSIETLSALSKLKREVVNGRVLLLCSLQRVEEVTELILHMARGWMLGFKPLPVEEVQAVDPQLEILNNNLEAYYDAWDRFVKAWVVIKIQDPTCAYQWRLQAEIAIREAGNPGMTDEEVKDFVSRYQPACKLTFPLFMLKDPLVHIQRISSSSKLMRVEILSQVIR</sequence>
<evidence type="ECO:0000256" key="2">
    <source>
        <dbReference type="ARBA" id="ARBA00011177"/>
    </source>
</evidence>
<evidence type="ECO:0000313" key="12">
    <source>
        <dbReference type="Proteomes" id="UP000657918"/>
    </source>
</evidence>
<evidence type="ECO:0000256" key="1">
    <source>
        <dbReference type="ARBA" id="ARBA00006955"/>
    </source>
</evidence>
<dbReference type="PANTHER" id="PTHR10177">
    <property type="entry name" value="CYCLINS"/>
    <property type="match status" value="1"/>
</dbReference>